<evidence type="ECO:0000313" key="2">
    <source>
        <dbReference type="Proteomes" id="UP001138768"/>
    </source>
</evidence>
<proteinExistence type="predicted"/>
<dbReference type="CDD" id="cd07178">
    <property type="entry name" value="terB_like_YebE"/>
    <property type="match status" value="1"/>
</dbReference>
<dbReference type="EMBL" id="NRRY01000023">
    <property type="protein sequence ID" value="MBK1619572.1"/>
    <property type="molecule type" value="Genomic_DNA"/>
</dbReference>
<sequence length="267" mass="26936">MAGFSDLLGSMIENNIPQAGQDRLGNILQDLQASFGNAQGAQGGAQGGVGDLLGKLLAGAQSTLSQASQNPVQAGGLGAVLGSLLGGGGDSIKGAVGGGALAMLAGVAFKALANASASAGQGASFTSPAASMGAMPLGLHEPASPTEQQAMNDTARLVIKGMVSISKADGEVSHDEIQRILGKLQTGAMDTETQEWLMSELAQPLNLDAFVAEIPNQEVAAQVYAGSLLAVKIDTEAERDYLRQFAEKTGLSPAVISQIHHSMGLAA</sequence>
<dbReference type="Proteomes" id="UP001138768">
    <property type="component" value="Unassembled WGS sequence"/>
</dbReference>
<dbReference type="Pfam" id="PF04391">
    <property type="entry name" value="DUF533"/>
    <property type="match status" value="1"/>
</dbReference>
<keyword evidence="2" id="KW-1185">Reference proteome</keyword>
<dbReference type="AlphaFoldDB" id="A0A9X0W9L3"/>
<accession>A0A9X0W9L3</accession>
<dbReference type="InterPro" id="IPR007486">
    <property type="entry name" value="YebE"/>
</dbReference>
<protein>
    <submittedName>
        <fullName evidence="1">Protein YebE</fullName>
    </submittedName>
</protein>
<dbReference type="InterPro" id="IPR029024">
    <property type="entry name" value="TerB-like"/>
</dbReference>
<evidence type="ECO:0000313" key="1">
    <source>
        <dbReference type="EMBL" id="MBK1619572.1"/>
    </source>
</evidence>
<dbReference type="Gene3D" id="1.10.3680.10">
    <property type="entry name" value="TerB-like"/>
    <property type="match status" value="1"/>
</dbReference>
<dbReference type="SUPFAM" id="SSF158682">
    <property type="entry name" value="TerB-like"/>
    <property type="match status" value="1"/>
</dbReference>
<comment type="caution">
    <text evidence="1">The sequence shown here is derived from an EMBL/GenBank/DDBJ whole genome shotgun (WGS) entry which is preliminary data.</text>
</comment>
<gene>
    <name evidence="1" type="ORF">CKO42_14215</name>
</gene>
<name>A0A9X0W9L3_9GAMM</name>
<reference evidence="1 2" key="1">
    <citation type="journal article" date="2020" name="Microorganisms">
        <title>Osmotic Adaptation and Compatible Solute Biosynthesis of Phototrophic Bacteria as Revealed from Genome Analyses.</title>
        <authorList>
            <person name="Imhoff J.F."/>
            <person name="Rahn T."/>
            <person name="Kunzel S."/>
            <person name="Keller A."/>
            <person name="Neulinger S.C."/>
        </authorList>
    </citation>
    <scope>NUCLEOTIDE SEQUENCE [LARGE SCALE GENOMIC DNA]</scope>
    <source>
        <strain evidence="1 2">DSM 25653</strain>
    </source>
</reference>
<organism evidence="1 2">
    <name type="scientific">Lamprobacter modestohalophilus</name>
    <dbReference type="NCBI Taxonomy" id="1064514"/>
    <lineage>
        <taxon>Bacteria</taxon>
        <taxon>Pseudomonadati</taxon>
        <taxon>Pseudomonadota</taxon>
        <taxon>Gammaproteobacteria</taxon>
        <taxon>Chromatiales</taxon>
        <taxon>Chromatiaceae</taxon>
        <taxon>Lamprobacter</taxon>
    </lineage>
</organism>
<dbReference type="RefSeq" id="WP_200245124.1">
    <property type="nucleotide sequence ID" value="NZ_NRRY01000023.1"/>
</dbReference>